<feature type="compositionally biased region" description="Polar residues" evidence="6">
    <location>
        <begin position="962"/>
        <end position="979"/>
    </location>
</feature>
<dbReference type="PROSITE" id="PS50172">
    <property type="entry name" value="BRCT"/>
    <property type="match status" value="2"/>
</dbReference>
<feature type="domain" description="BRCT" evidence="7">
    <location>
        <begin position="1228"/>
        <end position="1306"/>
    </location>
</feature>
<feature type="region of interest" description="Disordered" evidence="6">
    <location>
        <begin position="669"/>
        <end position="688"/>
    </location>
</feature>
<organism evidence="8 9">
    <name type="scientific">Odynerus spinipes</name>
    <dbReference type="NCBI Taxonomy" id="1348599"/>
    <lineage>
        <taxon>Eukaryota</taxon>
        <taxon>Metazoa</taxon>
        <taxon>Ecdysozoa</taxon>
        <taxon>Arthropoda</taxon>
        <taxon>Hexapoda</taxon>
        <taxon>Insecta</taxon>
        <taxon>Pterygota</taxon>
        <taxon>Neoptera</taxon>
        <taxon>Endopterygota</taxon>
        <taxon>Hymenoptera</taxon>
        <taxon>Apocrita</taxon>
        <taxon>Aculeata</taxon>
        <taxon>Vespoidea</taxon>
        <taxon>Vespidae</taxon>
        <taxon>Eumeninae</taxon>
        <taxon>Odynerus</taxon>
    </lineage>
</organism>
<evidence type="ECO:0000256" key="4">
    <source>
        <dbReference type="ARBA" id="ARBA00023858"/>
    </source>
</evidence>
<dbReference type="InterPro" id="IPR001357">
    <property type="entry name" value="BRCT_dom"/>
</dbReference>
<dbReference type="CDD" id="cd18432">
    <property type="entry name" value="BRCT_PAXIP1_rpt6_like"/>
    <property type="match status" value="1"/>
</dbReference>
<keyword evidence="2" id="KW-0227">DNA damage</keyword>
<keyword evidence="3" id="KW-0539">Nucleus</keyword>
<feature type="region of interest" description="Disordered" evidence="6">
    <location>
        <begin position="1128"/>
        <end position="1219"/>
    </location>
</feature>
<dbReference type="SMART" id="SM00292">
    <property type="entry name" value="BRCT"/>
    <property type="match status" value="2"/>
</dbReference>
<evidence type="ECO:0000313" key="8">
    <source>
        <dbReference type="EMBL" id="KAK2583142.1"/>
    </source>
</evidence>
<feature type="region of interest" description="Disordered" evidence="6">
    <location>
        <begin position="417"/>
        <end position="436"/>
    </location>
</feature>
<feature type="compositionally biased region" description="Basic and acidic residues" evidence="6">
    <location>
        <begin position="382"/>
        <end position="391"/>
    </location>
</feature>
<dbReference type="PANTHER" id="PTHR23196:SF1">
    <property type="entry name" value="PAX-INTERACTING PROTEIN 1"/>
    <property type="match status" value="1"/>
</dbReference>
<evidence type="ECO:0000256" key="1">
    <source>
        <dbReference type="ARBA" id="ARBA00004123"/>
    </source>
</evidence>
<feature type="domain" description="BRCT" evidence="7">
    <location>
        <begin position="1327"/>
        <end position="1422"/>
    </location>
</feature>
<feature type="compositionally biased region" description="Polar residues" evidence="6">
    <location>
        <begin position="871"/>
        <end position="885"/>
    </location>
</feature>
<feature type="compositionally biased region" description="Basic and acidic residues" evidence="6">
    <location>
        <begin position="1041"/>
        <end position="1067"/>
    </location>
</feature>
<dbReference type="Pfam" id="PF16770">
    <property type="entry name" value="RTT107_BRCT_5"/>
    <property type="match status" value="1"/>
</dbReference>
<evidence type="ECO:0000256" key="2">
    <source>
        <dbReference type="ARBA" id="ARBA00022763"/>
    </source>
</evidence>
<feature type="compositionally biased region" description="Basic residues" evidence="6">
    <location>
        <begin position="889"/>
        <end position="900"/>
    </location>
</feature>
<feature type="region of interest" description="Disordered" evidence="6">
    <location>
        <begin position="356"/>
        <end position="391"/>
    </location>
</feature>
<feature type="compositionally biased region" description="Polar residues" evidence="6">
    <location>
        <begin position="912"/>
        <end position="921"/>
    </location>
</feature>
<feature type="compositionally biased region" description="Basic and acidic residues" evidence="6">
    <location>
        <begin position="1168"/>
        <end position="1187"/>
    </location>
</feature>
<dbReference type="InterPro" id="IPR036420">
    <property type="entry name" value="BRCT_dom_sf"/>
</dbReference>
<feature type="compositionally biased region" description="Basic and acidic residues" evidence="6">
    <location>
        <begin position="669"/>
        <end position="679"/>
    </location>
</feature>
<gene>
    <name evidence="8" type="ORF">KPH14_009166</name>
</gene>
<dbReference type="Proteomes" id="UP001258017">
    <property type="component" value="Unassembled WGS sequence"/>
</dbReference>
<feature type="compositionally biased region" description="Basic and acidic residues" evidence="6">
    <location>
        <begin position="809"/>
        <end position="824"/>
    </location>
</feature>
<feature type="compositionally biased region" description="Polar residues" evidence="6">
    <location>
        <begin position="1015"/>
        <end position="1024"/>
    </location>
</feature>
<dbReference type="GO" id="GO:0044666">
    <property type="term" value="C:MLL3/4 complex"/>
    <property type="evidence" value="ECO:0007669"/>
    <property type="project" value="TreeGrafter"/>
</dbReference>
<evidence type="ECO:0000256" key="6">
    <source>
        <dbReference type="SAM" id="MobiDB-lite"/>
    </source>
</evidence>
<dbReference type="Gene3D" id="3.40.50.10190">
    <property type="entry name" value="BRCT domain"/>
    <property type="match status" value="2"/>
</dbReference>
<reference evidence="8" key="2">
    <citation type="journal article" date="2023" name="Commun. Biol.">
        <title>Intrasexual cuticular hydrocarbon dimorphism in a wasp sheds light on hydrocarbon biosynthesis genes in Hymenoptera.</title>
        <authorList>
            <person name="Moris V.C."/>
            <person name="Podsiadlowski L."/>
            <person name="Martin S."/>
            <person name="Oeyen J.P."/>
            <person name="Donath A."/>
            <person name="Petersen M."/>
            <person name="Wilbrandt J."/>
            <person name="Misof B."/>
            <person name="Liedtke D."/>
            <person name="Thamm M."/>
            <person name="Scheiner R."/>
            <person name="Schmitt T."/>
            <person name="Niehuis O."/>
        </authorList>
    </citation>
    <scope>NUCLEOTIDE SEQUENCE</scope>
    <source>
        <strain evidence="8">GBR_01_08_01A</strain>
    </source>
</reference>
<feature type="compositionally biased region" description="Polar residues" evidence="6">
    <location>
        <begin position="422"/>
        <end position="435"/>
    </location>
</feature>
<feature type="compositionally biased region" description="Polar residues" evidence="6">
    <location>
        <begin position="1129"/>
        <end position="1148"/>
    </location>
</feature>
<evidence type="ECO:0000313" key="9">
    <source>
        <dbReference type="Proteomes" id="UP001258017"/>
    </source>
</evidence>
<feature type="compositionally biased region" description="Low complexity" evidence="6">
    <location>
        <begin position="1149"/>
        <end position="1160"/>
    </location>
</feature>
<keyword evidence="9" id="KW-1185">Reference proteome</keyword>
<comment type="subcellular location">
    <subcellularLocation>
        <location evidence="1">Nucleus</location>
    </subcellularLocation>
</comment>
<dbReference type="GO" id="GO:0006974">
    <property type="term" value="P:DNA damage response"/>
    <property type="evidence" value="ECO:0007669"/>
    <property type="project" value="UniProtKB-KW"/>
</dbReference>
<feature type="compositionally biased region" description="Polar residues" evidence="6">
    <location>
        <begin position="356"/>
        <end position="365"/>
    </location>
</feature>
<dbReference type="InterPro" id="IPR051579">
    <property type="entry name" value="DDR_Transcriptional_Reg"/>
</dbReference>
<name>A0AAD9VR94_9HYME</name>
<protein>
    <recommendedName>
        <fullName evidence="4">PAX-interacting protein 1</fullName>
    </recommendedName>
    <alternativeName>
        <fullName evidence="5">PAX transactivation activation domain-interacting protein</fullName>
    </alternativeName>
</protein>
<dbReference type="Pfam" id="PF16589">
    <property type="entry name" value="BRCT_2"/>
    <property type="match status" value="1"/>
</dbReference>
<proteinExistence type="predicted"/>
<feature type="region of interest" description="Disordered" evidence="6">
    <location>
        <begin position="871"/>
        <end position="926"/>
    </location>
</feature>
<feature type="region of interest" description="Disordered" evidence="6">
    <location>
        <begin position="759"/>
        <end position="824"/>
    </location>
</feature>
<dbReference type="CDD" id="cd17744">
    <property type="entry name" value="BRCT_MDC1_rpt1"/>
    <property type="match status" value="1"/>
</dbReference>
<feature type="compositionally biased region" description="Polar residues" evidence="6">
    <location>
        <begin position="991"/>
        <end position="1006"/>
    </location>
</feature>
<dbReference type="EMBL" id="JAIFRP010000030">
    <property type="protein sequence ID" value="KAK2583142.1"/>
    <property type="molecule type" value="Genomic_DNA"/>
</dbReference>
<evidence type="ECO:0000259" key="7">
    <source>
        <dbReference type="PROSITE" id="PS50172"/>
    </source>
</evidence>
<accession>A0AAD9VR94</accession>
<feature type="region of interest" description="Disordered" evidence="6">
    <location>
        <begin position="939"/>
        <end position="1114"/>
    </location>
</feature>
<sequence length="1422" mass="159589">MHLVCCGCHSEVSDVDAKNILNDDLVIGSPDCVDTTGSIIGTKIIKLRDVVELLTGYKVSKDENCAILCMTCCQKIESFIIFRMQLLTSFKKLSKYNDSRNMSKSIPDPKSSECFKHKKDSTVMDQHTNVISNEVSDNYKLLESNVMVVNADHNNVPLMLNNSLNYESETNYISRSNKLLNDQKNKNLNDSDNLNKIQGINDSKEVFSKVQEKNIESEVDVHSGKNDEVLKLDTQHTKDNIDAANSSESETEVVLRPSHLNKLKDDNITEFKRIKAIYKNHHAENDFVITETPVHSKQKCLTTIIPGTPDSILSNSSVFGEDISTIAATQSCSRKSVSSHPSSDQLLQKVLQNNKSSARTLSLDSNSEDKRTETNDQNNKSQENKIWKDGDESIEQLTDKNKMNRVQIFPRISHFTVERAQNDSTSEQNDPNTSCESDDIFEAATQRINIDLDFKSRRESCSSDETCIDEDVISNDVAPTQKTCNVFESSTPIKKTNLEDQLEKLKSIQSDIAMATKCLQERKDLLEPVENNTKKSEKESASNIDDIDMLETQIVYFPNSTHTTKEGRTTEDQIHIDNIDVLDTQIMPLPDSNHDANNAKQNEKRQDTIDIALLDTQPISATDIIDINTSSSATKEVGQNKFNNGSVEDLDYEMAATQILENVEEVSTKQDSKIKDNGDKKRKINPNDSLEQKLNDMFEEINDDHVTELSMISTQSLQNVLESSQCSSRVMDAVESNKQKSQIDSQNSEKYFSSLISKRKHNVQADSQESKDSNITISARRKKAKTSNVKTLEKDKNGTTLIKTSPRRSIKEQEKTTQSESTVDHVEKDLLNSFEVSVHSFKKDVKRAETPKSLDEGDDDILTRLPEVNISGTLSNPATMSSTSIVRKGPTRRSSNKKANKKSDAPEDLETKSTTGSLSNLTEEDTDYENFKRIAEELISKKSNETQSTRRRRTNTREKISIGSNVSGQSNVTNLSNKPAANVRGRKSKRNITTESTSILTYVTRNSPKRDIESTSEINSNTVLANPGKRQTRKQQTNKKTTKENSSDIKDNKSDDECDSKVGKESQEVEMIMTNALTTTSMNTRKRKKMNASSDNESLKSTNTSHESQDSTQYKIPVLKIKRVKITKRNASQSSTDSISTEDSLTGDSESSTTTYSTKTRSTRSKRINMEEQKNENNIDALDKLNRENSTSMDAQNGKEDVSVPSTPTTRRSLSHLSNSLNSSFSGKEKILFTGITDDEHIKVLKVLGGTKVEDPSKCTILVTDKIRRTTKFLSALARAVPIVSINWLHESKRVGHFLDWENYMLKDPAMEAKYGFRLRKSLDKAREQKLLDGYTVLLSPNIESPPIVELKTMITSCGGKALLRAPLKLSEKTIILSHQDDLENARKLLSKAPKNVTIQSTEFLLTGILKQELDFVRHKLI</sequence>
<evidence type="ECO:0000256" key="5">
    <source>
        <dbReference type="ARBA" id="ARBA00030146"/>
    </source>
</evidence>
<evidence type="ECO:0000256" key="3">
    <source>
        <dbReference type="ARBA" id="ARBA00023242"/>
    </source>
</evidence>
<dbReference type="SUPFAM" id="SSF52113">
    <property type="entry name" value="BRCT domain"/>
    <property type="match status" value="1"/>
</dbReference>
<dbReference type="PANTHER" id="PTHR23196">
    <property type="entry name" value="PAX TRANSCRIPTION ACTIVATION DOMAIN INTERACTING PROTEIN"/>
    <property type="match status" value="1"/>
</dbReference>
<reference evidence="8" key="1">
    <citation type="submission" date="2021-08" db="EMBL/GenBank/DDBJ databases">
        <authorList>
            <person name="Misof B."/>
            <person name="Oliver O."/>
            <person name="Podsiadlowski L."/>
            <person name="Donath A."/>
            <person name="Peters R."/>
            <person name="Mayer C."/>
            <person name="Rust J."/>
            <person name="Gunkel S."/>
            <person name="Lesny P."/>
            <person name="Martin S."/>
            <person name="Oeyen J.P."/>
            <person name="Petersen M."/>
            <person name="Panagiotis P."/>
            <person name="Wilbrandt J."/>
            <person name="Tanja T."/>
        </authorList>
    </citation>
    <scope>NUCLEOTIDE SEQUENCE</scope>
    <source>
        <strain evidence="8">GBR_01_08_01A</strain>
        <tissue evidence="8">Thorax + abdomen</tissue>
    </source>
</reference>
<comment type="caution">
    <text evidence="8">The sequence shown here is derived from an EMBL/GenBank/DDBJ whole genome shotgun (WGS) entry which is preliminary data.</text>
</comment>
<feature type="compositionally biased region" description="Basic and acidic residues" evidence="6">
    <location>
        <begin position="901"/>
        <end position="911"/>
    </location>
</feature>
<feature type="compositionally biased region" description="Polar residues" evidence="6">
    <location>
        <begin position="1091"/>
        <end position="1114"/>
    </location>
</feature>